<reference evidence="2 3" key="1">
    <citation type="submission" date="2019-09" db="EMBL/GenBank/DDBJ databases">
        <title>Chitinophaga ginsengihumi sp. nov., isolated from soil of ginseng rhizosphere.</title>
        <authorList>
            <person name="Lee J."/>
        </authorList>
    </citation>
    <scope>NUCLEOTIDE SEQUENCE [LARGE SCALE GENOMIC DNA]</scope>
    <source>
        <strain evidence="2 3">BN140078</strain>
    </source>
</reference>
<feature type="domain" description="ApeA N-terminal" evidence="1">
    <location>
        <begin position="4"/>
        <end position="217"/>
    </location>
</feature>
<dbReference type="InterPro" id="IPR041223">
    <property type="entry name" value="ApeA_NTD"/>
</dbReference>
<dbReference type="EMBL" id="VUOC01000004">
    <property type="protein sequence ID" value="KAA2240309.1"/>
    <property type="molecule type" value="Genomic_DNA"/>
</dbReference>
<sequence>MKGEYNGEWFLLGGSKHDGQLTIDDEAKDIKLEIIGAEFIEGGKVDSGKFHPKHLHQIILGSSSNKITLYNCQLAGYSKLGRSLYLITYQVEYVFLGVHFKEDSIPVRSGTFIFPHLSAWYDGENSLNKLEGKQGLFINGNHIIQDALTNDEIKVNEELTLILWDKVMKHIEQMNVSYKVTYEKYARFQYDRNVGFERLLRDGITFLKLLSFLSRKASQLYNHLR</sequence>
<dbReference type="Proteomes" id="UP000324611">
    <property type="component" value="Unassembled WGS sequence"/>
</dbReference>
<reference evidence="2 3" key="2">
    <citation type="submission" date="2019-09" db="EMBL/GenBank/DDBJ databases">
        <authorList>
            <person name="Jin C."/>
        </authorList>
    </citation>
    <scope>NUCLEOTIDE SEQUENCE [LARGE SCALE GENOMIC DNA]</scope>
    <source>
        <strain evidence="2 3">BN140078</strain>
    </source>
</reference>
<keyword evidence="3" id="KW-1185">Reference proteome</keyword>
<name>A0A5B2VQD0_9BACT</name>
<accession>A0A5B2VQD0</accession>
<protein>
    <recommendedName>
        <fullName evidence="1">ApeA N-terminal domain-containing protein</fullName>
    </recommendedName>
</protein>
<evidence type="ECO:0000313" key="2">
    <source>
        <dbReference type="EMBL" id="KAA2240309.1"/>
    </source>
</evidence>
<comment type="caution">
    <text evidence="2">The sequence shown here is derived from an EMBL/GenBank/DDBJ whole genome shotgun (WGS) entry which is preliminary data.</text>
</comment>
<evidence type="ECO:0000313" key="3">
    <source>
        <dbReference type="Proteomes" id="UP000324611"/>
    </source>
</evidence>
<organism evidence="2 3">
    <name type="scientific">Chitinophaga agrisoli</name>
    <dbReference type="NCBI Taxonomy" id="2607653"/>
    <lineage>
        <taxon>Bacteria</taxon>
        <taxon>Pseudomonadati</taxon>
        <taxon>Bacteroidota</taxon>
        <taxon>Chitinophagia</taxon>
        <taxon>Chitinophagales</taxon>
        <taxon>Chitinophagaceae</taxon>
        <taxon>Chitinophaga</taxon>
    </lineage>
</organism>
<dbReference type="RefSeq" id="WP_149841487.1">
    <property type="nucleotide sequence ID" value="NZ_VUOC01000004.1"/>
</dbReference>
<gene>
    <name evidence="2" type="ORF">F0L74_29550</name>
</gene>
<dbReference type="AlphaFoldDB" id="A0A5B2VQD0"/>
<proteinExistence type="predicted"/>
<evidence type="ECO:0000259" key="1">
    <source>
        <dbReference type="Pfam" id="PF18862"/>
    </source>
</evidence>
<dbReference type="Pfam" id="PF18862">
    <property type="entry name" value="ApeA_NTD1"/>
    <property type="match status" value="1"/>
</dbReference>